<name>A0A9P7VHZ5_9AGAR</name>
<comment type="caution">
    <text evidence="2">The sequence shown here is derived from an EMBL/GenBank/DDBJ whole genome shotgun (WGS) entry which is preliminary data.</text>
</comment>
<feature type="transmembrane region" description="Helical" evidence="1">
    <location>
        <begin position="12"/>
        <end position="32"/>
    </location>
</feature>
<evidence type="ECO:0000313" key="2">
    <source>
        <dbReference type="EMBL" id="KAG7440279.1"/>
    </source>
</evidence>
<keyword evidence="3" id="KW-1185">Reference proteome</keyword>
<dbReference type="AlphaFoldDB" id="A0A9P7VHZ5"/>
<keyword evidence="1" id="KW-0812">Transmembrane</keyword>
<organism evidence="2 3">
    <name type="scientific">Guyanagaster necrorhizus</name>
    <dbReference type="NCBI Taxonomy" id="856835"/>
    <lineage>
        <taxon>Eukaryota</taxon>
        <taxon>Fungi</taxon>
        <taxon>Dikarya</taxon>
        <taxon>Basidiomycota</taxon>
        <taxon>Agaricomycotina</taxon>
        <taxon>Agaricomycetes</taxon>
        <taxon>Agaricomycetidae</taxon>
        <taxon>Agaricales</taxon>
        <taxon>Marasmiineae</taxon>
        <taxon>Physalacriaceae</taxon>
        <taxon>Guyanagaster</taxon>
    </lineage>
</organism>
<reference evidence="2" key="1">
    <citation type="submission" date="2020-11" db="EMBL/GenBank/DDBJ databases">
        <title>Adaptations for nitrogen fixation in a non-lichenized fungal sporocarp promotes dispersal by wood-feeding termites.</title>
        <authorList>
            <consortium name="DOE Joint Genome Institute"/>
            <person name="Koch R.A."/>
            <person name="Yoon G."/>
            <person name="Arayal U."/>
            <person name="Lail K."/>
            <person name="Amirebrahimi M."/>
            <person name="Labutti K."/>
            <person name="Lipzen A."/>
            <person name="Riley R."/>
            <person name="Barry K."/>
            <person name="Henrissat B."/>
            <person name="Grigoriev I.V."/>
            <person name="Herr J.R."/>
            <person name="Aime M.C."/>
        </authorList>
    </citation>
    <scope>NUCLEOTIDE SEQUENCE</scope>
    <source>
        <strain evidence="2">MCA 3950</strain>
    </source>
</reference>
<accession>A0A9P7VHZ5</accession>
<evidence type="ECO:0000256" key="1">
    <source>
        <dbReference type="SAM" id="Phobius"/>
    </source>
</evidence>
<dbReference type="EMBL" id="MU250574">
    <property type="protein sequence ID" value="KAG7440279.1"/>
    <property type="molecule type" value="Genomic_DNA"/>
</dbReference>
<dbReference type="OrthoDB" id="3053835at2759"/>
<dbReference type="RefSeq" id="XP_043033779.1">
    <property type="nucleotide sequence ID" value="XM_043181703.1"/>
</dbReference>
<dbReference type="Proteomes" id="UP000812287">
    <property type="component" value="Unassembled WGS sequence"/>
</dbReference>
<sequence length="87" mass="10133">MTSVPSSPTIRLQYIGPVFFGSLFNCALLGNVNRPIIFYIRFPEERTPIKTFVYFLYILDLVQTVESTHYSYYILVYGWGDMSVQYA</sequence>
<dbReference type="GeneID" id="66103999"/>
<gene>
    <name evidence="2" type="ORF">BT62DRAFT_634440</name>
</gene>
<keyword evidence="1" id="KW-1133">Transmembrane helix</keyword>
<keyword evidence="1" id="KW-0472">Membrane</keyword>
<proteinExistence type="predicted"/>
<evidence type="ECO:0000313" key="3">
    <source>
        <dbReference type="Proteomes" id="UP000812287"/>
    </source>
</evidence>
<protein>
    <submittedName>
        <fullName evidence="2">Uncharacterized protein</fullName>
    </submittedName>
</protein>